<feature type="transmembrane region" description="Helical" evidence="1">
    <location>
        <begin position="16"/>
        <end position="36"/>
    </location>
</feature>
<dbReference type="AlphaFoldDB" id="A0A1T4QN07"/>
<gene>
    <name evidence="3" type="ORF">SAMN02745119_02466</name>
</gene>
<dbReference type="InterPro" id="IPR052336">
    <property type="entry name" value="MlaD_Phospholipid_Transporter"/>
</dbReference>
<dbReference type="STRING" id="115783.SAMN02745119_02466"/>
<dbReference type="EMBL" id="FUWR01000014">
    <property type="protein sequence ID" value="SKA05085.1"/>
    <property type="molecule type" value="Genomic_DNA"/>
</dbReference>
<dbReference type="Pfam" id="PF02470">
    <property type="entry name" value="MlaD"/>
    <property type="match status" value="1"/>
</dbReference>
<dbReference type="PANTHER" id="PTHR33371">
    <property type="entry name" value="INTERMEMBRANE PHOSPHOLIPID TRANSPORT SYSTEM BINDING PROTEIN MLAD-RELATED"/>
    <property type="match status" value="1"/>
</dbReference>
<feature type="domain" description="Mce/MlaD" evidence="2">
    <location>
        <begin position="44"/>
        <end position="120"/>
    </location>
</feature>
<dbReference type="PANTHER" id="PTHR33371:SF4">
    <property type="entry name" value="INTERMEMBRANE PHOSPHOLIPID TRANSPORT SYSTEM BINDING PROTEIN MLAD"/>
    <property type="match status" value="1"/>
</dbReference>
<accession>A0A1T4QN07</accession>
<dbReference type="InterPro" id="IPR003399">
    <property type="entry name" value="Mce/MlaD"/>
</dbReference>
<organism evidence="3 4">
    <name type="scientific">Trichlorobacter thiogenes</name>
    <dbReference type="NCBI Taxonomy" id="115783"/>
    <lineage>
        <taxon>Bacteria</taxon>
        <taxon>Pseudomonadati</taxon>
        <taxon>Thermodesulfobacteriota</taxon>
        <taxon>Desulfuromonadia</taxon>
        <taxon>Geobacterales</taxon>
        <taxon>Geobacteraceae</taxon>
        <taxon>Trichlorobacter</taxon>
    </lineage>
</organism>
<protein>
    <submittedName>
        <fullName evidence="3">Phospholipid/cholesterol/gamma-HCH transport system substrate-binding protein</fullName>
    </submittedName>
</protein>
<name>A0A1T4QN07_9BACT</name>
<keyword evidence="1" id="KW-0812">Transmembrane</keyword>
<evidence type="ECO:0000313" key="3">
    <source>
        <dbReference type="EMBL" id="SKA05085.1"/>
    </source>
</evidence>
<sequence>MITQQDPRFKNLERKIGLFTLLALAGVALVVLLVGVQKDLFSPKYSLNVTVDRGTGFTKGMPVKLSGFRVGRITDMALNEQAMVEITIEIAKKYSKWIRSDSTVKLVKEGLVGDSIVEVAVGSLDKPELKPGESITYLKTKGLDELADEIAEKVKPVLIEVRDIIGYVNDPNGDLKKTIRNLEVLTRHLEATRSNADTLLISTTRNLEAISNRTTTLLDTTTRKIDSLDVAKLNTTLDKFPPLLEKTDAAMANVTAISAETKKLSQQAFPLIPGVLSRTEELLFSTDRLMNTLNSSWLLGGGSAPAPVRSFKAGDSHD</sequence>
<evidence type="ECO:0000313" key="4">
    <source>
        <dbReference type="Proteomes" id="UP000190102"/>
    </source>
</evidence>
<keyword evidence="1" id="KW-1133">Transmembrane helix</keyword>
<keyword evidence="1" id="KW-0472">Membrane</keyword>
<proteinExistence type="predicted"/>
<evidence type="ECO:0000256" key="1">
    <source>
        <dbReference type="SAM" id="Phobius"/>
    </source>
</evidence>
<reference evidence="4" key="1">
    <citation type="submission" date="2017-02" db="EMBL/GenBank/DDBJ databases">
        <authorList>
            <person name="Varghese N."/>
            <person name="Submissions S."/>
        </authorList>
    </citation>
    <scope>NUCLEOTIDE SEQUENCE [LARGE SCALE GENOMIC DNA]</scope>
    <source>
        <strain evidence="4">ATCC BAA-34</strain>
    </source>
</reference>
<keyword evidence="4" id="KW-1185">Reference proteome</keyword>
<dbReference type="OrthoDB" id="8579797at2"/>
<dbReference type="Proteomes" id="UP000190102">
    <property type="component" value="Unassembled WGS sequence"/>
</dbReference>
<evidence type="ECO:0000259" key="2">
    <source>
        <dbReference type="Pfam" id="PF02470"/>
    </source>
</evidence>
<dbReference type="RefSeq" id="WP_078790729.1">
    <property type="nucleotide sequence ID" value="NZ_FUWR01000014.1"/>
</dbReference>